<accession>A0A5K7S8K0</accession>
<gene>
    <name evidence="2" type="ORF">AQPE_1984</name>
</gene>
<dbReference type="AlphaFoldDB" id="A0A5K7S8K0"/>
<sequence>MAKHVWCLNAIERIGLGEMELPVLALSSEMWGGKAKGERNETAGWPERNGMKKALLRG</sequence>
<dbReference type="Proteomes" id="UP001193389">
    <property type="component" value="Chromosome"/>
</dbReference>
<evidence type="ECO:0000313" key="3">
    <source>
        <dbReference type="Proteomes" id="UP001193389"/>
    </source>
</evidence>
<evidence type="ECO:0000313" key="2">
    <source>
        <dbReference type="EMBL" id="BBE17827.1"/>
    </source>
</evidence>
<proteinExistence type="predicted"/>
<name>A0A5K7S8K0_9BACT</name>
<reference evidence="2" key="1">
    <citation type="journal article" date="2020" name="Int. J. Syst. Evol. Microbiol.">
        <title>Aquipluma nitroreducens gen. nov. sp. nov., a novel facultatively anaerobic bacterium isolated from a freshwater lake.</title>
        <authorList>
            <person name="Watanabe M."/>
            <person name="Kojima H."/>
            <person name="Fukui M."/>
        </authorList>
    </citation>
    <scope>NUCLEOTIDE SEQUENCE</scope>
    <source>
        <strain evidence="2">MeG22</strain>
    </source>
</reference>
<dbReference type="RefSeq" id="WP_318350789.1">
    <property type="nucleotide sequence ID" value="NZ_AP018694.1"/>
</dbReference>
<keyword evidence="3" id="KW-1185">Reference proteome</keyword>
<evidence type="ECO:0000256" key="1">
    <source>
        <dbReference type="SAM" id="MobiDB-lite"/>
    </source>
</evidence>
<dbReference type="KEGG" id="anf:AQPE_1984"/>
<dbReference type="EMBL" id="AP018694">
    <property type="protein sequence ID" value="BBE17827.1"/>
    <property type="molecule type" value="Genomic_DNA"/>
</dbReference>
<organism evidence="2 3">
    <name type="scientific">Aquipluma nitroreducens</name>
    <dbReference type="NCBI Taxonomy" id="2010828"/>
    <lineage>
        <taxon>Bacteria</taxon>
        <taxon>Pseudomonadati</taxon>
        <taxon>Bacteroidota</taxon>
        <taxon>Bacteroidia</taxon>
        <taxon>Marinilabiliales</taxon>
        <taxon>Prolixibacteraceae</taxon>
        <taxon>Aquipluma</taxon>
    </lineage>
</organism>
<feature type="region of interest" description="Disordered" evidence="1">
    <location>
        <begin position="35"/>
        <end position="58"/>
    </location>
</feature>
<protein>
    <submittedName>
        <fullName evidence="2">Uncharacterized protein</fullName>
    </submittedName>
</protein>